<gene>
    <name evidence="12" type="ORF">LS48_02250</name>
</gene>
<evidence type="ECO:0000256" key="4">
    <source>
        <dbReference type="ARBA" id="ARBA00022741"/>
    </source>
</evidence>
<evidence type="ECO:0000313" key="13">
    <source>
        <dbReference type="Proteomes" id="UP000070138"/>
    </source>
</evidence>
<comment type="function">
    <text evidence="10">Pyrophosphatase that catalyzes the hydrolysis of nucleoside triphosphates to their monophosphate derivatives, with a high preference for the non-canonical purine nucleotides XTP (xanthosine triphosphate), dITP (deoxyinosine triphosphate) and ITP. Seems to function as a house-cleaning enzyme that removes non-canonical purine nucleotides from the nucleotide pool, thus preventing their incorporation into DNA/RNA and avoiding chromosomal lesions.</text>
</comment>
<evidence type="ECO:0000256" key="3">
    <source>
        <dbReference type="ARBA" id="ARBA00022723"/>
    </source>
</evidence>
<keyword evidence="7 10" id="KW-0546">Nucleotide metabolism</keyword>
<comment type="cofactor">
    <cofactor evidence="10">
        <name>Mg(2+)</name>
        <dbReference type="ChEBI" id="CHEBI:18420"/>
    </cofactor>
    <text evidence="10">Binds 1 Mg(2+) ion per subunit.</text>
</comment>
<dbReference type="OrthoDB" id="9807456at2"/>
<dbReference type="EC" id="3.6.1.66" evidence="10"/>
<dbReference type="InterPro" id="IPR029001">
    <property type="entry name" value="ITPase-like_fam"/>
</dbReference>
<name>A0A137RM81_9FLAO</name>
<dbReference type="GO" id="GO:0017111">
    <property type="term" value="F:ribonucleoside triphosphate phosphatase activity"/>
    <property type="evidence" value="ECO:0007669"/>
    <property type="project" value="InterPro"/>
</dbReference>
<keyword evidence="6 10" id="KW-0460">Magnesium</keyword>
<dbReference type="Pfam" id="PF01725">
    <property type="entry name" value="Ham1p_like"/>
    <property type="match status" value="1"/>
</dbReference>
<dbReference type="GO" id="GO:0000166">
    <property type="term" value="F:nucleotide binding"/>
    <property type="evidence" value="ECO:0007669"/>
    <property type="project" value="UniProtKB-KW"/>
</dbReference>
<comment type="catalytic activity">
    <reaction evidence="9 10">
        <text>XTP + H2O = XMP + diphosphate + H(+)</text>
        <dbReference type="Rhea" id="RHEA:28610"/>
        <dbReference type="ChEBI" id="CHEBI:15377"/>
        <dbReference type="ChEBI" id="CHEBI:15378"/>
        <dbReference type="ChEBI" id="CHEBI:33019"/>
        <dbReference type="ChEBI" id="CHEBI:57464"/>
        <dbReference type="ChEBI" id="CHEBI:61314"/>
        <dbReference type="EC" id="3.6.1.66"/>
    </reaction>
</comment>
<evidence type="ECO:0000256" key="2">
    <source>
        <dbReference type="ARBA" id="ARBA00011738"/>
    </source>
</evidence>
<feature type="binding site" evidence="10">
    <location>
        <position position="68"/>
    </location>
    <ligand>
        <name>Mg(2+)</name>
        <dbReference type="ChEBI" id="CHEBI:18420"/>
    </ligand>
</feature>
<dbReference type="AlphaFoldDB" id="A0A137RM81"/>
<evidence type="ECO:0000256" key="7">
    <source>
        <dbReference type="ARBA" id="ARBA00023080"/>
    </source>
</evidence>
<reference evidence="12 13" key="2">
    <citation type="journal article" date="2016" name="Int. J. Syst. Evol. Microbiol.">
        <title>Vitellibacter aquimaris sp. nov., a marine bacterium isolated from seawater.</title>
        <authorList>
            <person name="Thevarajoo S."/>
            <person name="Selvaratnam C."/>
            <person name="Goh K.M."/>
            <person name="Hong K.W."/>
            <person name="Chan X.Y."/>
            <person name="Chan K.G."/>
            <person name="Chong C.S."/>
        </authorList>
    </citation>
    <scope>NUCLEOTIDE SEQUENCE [LARGE SCALE GENOMIC DNA]</scope>
    <source>
        <strain evidence="12 13">D-24</strain>
    </source>
</reference>
<dbReference type="GO" id="GO:0036222">
    <property type="term" value="F:XTP diphosphatase activity"/>
    <property type="evidence" value="ECO:0007669"/>
    <property type="project" value="UniProtKB-UniRule"/>
</dbReference>
<keyword evidence="13" id="KW-1185">Reference proteome</keyword>
<keyword evidence="3 10" id="KW-0479">Metal-binding</keyword>
<dbReference type="InterPro" id="IPR020922">
    <property type="entry name" value="dITP/XTP_pyrophosphatase"/>
</dbReference>
<dbReference type="InterPro" id="IPR002637">
    <property type="entry name" value="RdgB/HAM1"/>
</dbReference>
<dbReference type="NCBIfam" id="NF011398">
    <property type="entry name" value="PRK14823.1"/>
    <property type="match status" value="1"/>
</dbReference>
<dbReference type="PATRIC" id="fig|1548749.3.peg.484"/>
<comment type="catalytic activity">
    <reaction evidence="10">
        <text>ITP + H2O = IMP + diphosphate + H(+)</text>
        <dbReference type="Rhea" id="RHEA:29399"/>
        <dbReference type="ChEBI" id="CHEBI:15377"/>
        <dbReference type="ChEBI" id="CHEBI:15378"/>
        <dbReference type="ChEBI" id="CHEBI:33019"/>
        <dbReference type="ChEBI" id="CHEBI:58053"/>
        <dbReference type="ChEBI" id="CHEBI:61402"/>
        <dbReference type="EC" id="3.6.1.66"/>
    </reaction>
</comment>
<dbReference type="PANTHER" id="PTHR11067">
    <property type="entry name" value="INOSINE TRIPHOSPHATE PYROPHOSPHATASE/HAM1 PROTEIN"/>
    <property type="match status" value="1"/>
</dbReference>
<dbReference type="GO" id="GO:0005829">
    <property type="term" value="C:cytosol"/>
    <property type="evidence" value="ECO:0007669"/>
    <property type="project" value="TreeGrafter"/>
</dbReference>
<comment type="caution">
    <text evidence="12">The sequence shown here is derived from an EMBL/GenBank/DDBJ whole genome shotgun (WGS) entry which is preliminary data.</text>
</comment>
<comment type="similarity">
    <text evidence="1 10 11">Belongs to the HAM1 NTPase family.</text>
</comment>
<organism evidence="12 13">
    <name type="scientific">Aequorivita aquimaris</name>
    <dbReference type="NCBI Taxonomy" id="1548749"/>
    <lineage>
        <taxon>Bacteria</taxon>
        <taxon>Pseudomonadati</taxon>
        <taxon>Bacteroidota</taxon>
        <taxon>Flavobacteriia</taxon>
        <taxon>Flavobacteriales</taxon>
        <taxon>Flavobacteriaceae</taxon>
        <taxon>Aequorivita</taxon>
    </lineage>
</organism>
<dbReference type="PANTHER" id="PTHR11067:SF9">
    <property type="entry name" value="INOSINE TRIPHOSPHATE PYROPHOSPHATASE"/>
    <property type="match status" value="1"/>
</dbReference>
<comment type="subunit">
    <text evidence="2 10">Homodimer.</text>
</comment>
<keyword evidence="4 10" id="KW-0547">Nucleotide-binding</keyword>
<dbReference type="RefSeq" id="WP_062619529.1">
    <property type="nucleotide sequence ID" value="NZ_JRWG01000001.1"/>
</dbReference>
<protein>
    <recommendedName>
        <fullName evidence="10">dITP/XTP pyrophosphatase</fullName>
        <ecNumber evidence="10">3.6.1.66</ecNumber>
    </recommendedName>
    <alternativeName>
        <fullName evidence="10">Non-canonical purine NTP pyrophosphatase</fullName>
    </alternativeName>
    <alternativeName>
        <fullName evidence="10">Non-standard purine NTP pyrophosphatase</fullName>
    </alternativeName>
    <alternativeName>
        <fullName evidence="10">Nucleoside-triphosphate diphosphatase</fullName>
    </alternativeName>
    <alternativeName>
        <fullName evidence="10">Nucleoside-triphosphate pyrophosphatase</fullName>
        <shortName evidence="10">NTPase</shortName>
    </alternativeName>
</protein>
<dbReference type="NCBIfam" id="TIGR00042">
    <property type="entry name" value="RdgB/HAM1 family non-canonical purine NTP pyrophosphatase"/>
    <property type="match status" value="1"/>
</dbReference>
<dbReference type="GO" id="GO:0046872">
    <property type="term" value="F:metal ion binding"/>
    <property type="evidence" value="ECO:0007669"/>
    <property type="project" value="UniProtKB-KW"/>
</dbReference>
<feature type="binding site" evidence="10">
    <location>
        <position position="69"/>
    </location>
    <ligand>
        <name>substrate</name>
    </ligand>
</feature>
<feature type="binding site" evidence="10">
    <location>
        <begin position="176"/>
        <end position="177"/>
    </location>
    <ligand>
        <name>substrate</name>
    </ligand>
</feature>
<evidence type="ECO:0000256" key="8">
    <source>
        <dbReference type="ARBA" id="ARBA00051875"/>
    </source>
</evidence>
<dbReference type="GO" id="GO:0035870">
    <property type="term" value="F:dITP diphosphatase activity"/>
    <property type="evidence" value="ECO:0007669"/>
    <property type="project" value="UniProtKB-UniRule"/>
</dbReference>
<feature type="binding site" evidence="10">
    <location>
        <begin position="148"/>
        <end position="151"/>
    </location>
    <ligand>
        <name>substrate</name>
    </ligand>
</feature>
<evidence type="ECO:0000256" key="6">
    <source>
        <dbReference type="ARBA" id="ARBA00022842"/>
    </source>
</evidence>
<reference evidence="13" key="1">
    <citation type="submission" date="2014-10" db="EMBL/GenBank/DDBJ databases">
        <title>Genome sequencing of Vitellibacter sp. D-24.</title>
        <authorList>
            <person name="Thevarajoo S."/>
            <person name="Selvaratnam C."/>
            <person name="Goh K.M."/>
            <person name="Chong C.S."/>
        </authorList>
    </citation>
    <scope>NUCLEOTIDE SEQUENCE [LARGE SCALE GENOMIC DNA]</scope>
    <source>
        <strain evidence="13">D-24</strain>
    </source>
</reference>
<dbReference type="Gene3D" id="3.90.950.10">
    <property type="match status" value="1"/>
</dbReference>
<comment type="catalytic activity">
    <reaction evidence="8 10">
        <text>dITP + H2O = dIMP + diphosphate + H(+)</text>
        <dbReference type="Rhea" id="RHEA:28342"/>
        <dbReference type="ChEBI" id="CHEBI:15377"/>
        <dbReference type="ChEBI" id="CHEBI:15378"/>
        <dbReference type="ChEBI" id="CHEBI:33019"/>
        <dbReference type="ChEBI" id="CHEBI:61194"/>
        <dbReference type="ChEBI" id="CHEBI:61382"/>
        <dbReference type="EC" id="3.6.1.66"/>
    </reaction>
</comment>
<evidence type="ECO:0000256" key="11">
    <source>
        <dbReference type="RuleBase" id="RU003781"/>
    </source>
</evidence>
<feature type="binding site" evidence="10">
    <location>
        <position position="171"/>
    </location>
    <ligand>
        <name>substrate</name>
    </ligand>
</feature>
<dbReference type="HAMAP" id="MF_01405">
    <property type="entry name" value="Non_canon_purine_NTPase"/>
    <property type="match status" value="1"/>
</dbReference>
<sequence>MKLVFATHNQNKFTEVKAMLPHHIELLSLNDIGCDEDIAETADTIEGNAILKANYVRNKYNLNCFADDTGLEVKALNNEPGVYSARYAGVSHDSTANIKKLLKNLEGKEDRSARFKTAIALNMEHEEIMFLGICEGVIIKEPRGDSGFGYDPIFQPKGYDKTFAEMTLTQKSEIGHRGKAMRQLIDYLSE</sequence>
<feature type="active site" description="Proton acceptor" evidence="10">
    <location>
        <position position="68"/>
    </location>
</feature>
<proteinExistence type="inferred from homology"/>
<dbReference type="GO" id="GO:0009146">
    <property type="term" value="P:purine nucleoside triphosphate catabolic process"/>
    <property type="evidence" value="ECO:0007669"/>
    <property type="project" value="UniProtKB-UniRule"/>
</dbReference>
<accession>A0A137RM81</accession>
<evidence type="ECO:0000256" key="5">
    <source>
        <dbReference type="ARBA" id="ARBA00022801"/>
    </source>
</evidence>
<dbReference type="FunFam" id="3.90.950.10:FF:000001">
    <property type="entry name" value="dITP/XTP pyrophosphatase"/>
    <property type="match status" value="1"/>
</dbReference>
<dbReference type="GO" id="GO:0009117">
    <property type="term" value="P:nucleotide metabolic process"/>
    <property type="evidence" value="ECO:0007669"/>
    <property type="project" value="UniProtKB-KW"/>
</dbReference>
<evidence type="ECO:0000313" key="12">
    <source>
        <dbReference type="EMBL" id="KXO01302.1"/>
    </source>
</evidence>
<dbReference type="CDD" id="cd00515">
    <property type="entry name" value="HAM1"/>
    <property type="match status" value="1"/>
</dbReference>
<evidence type="ECO:0000256" key="9">
    <source>
        <dbReference type="ARBA" id="ARBA00052017"/>
    </source>
</evidence>
<feature type="binding site" evidence="10">
    <location>
        <begin position="7"/>
        <end position="12"/>
    </location>
    <ligand>
        <name>substrate</name>
    </ligand>
</feature>
<evidence type="ECO:0000256" key="1">
    <source>
        <dbReference type="ARBA" id="ARBA00008023"/>
    </source>
</evidence>
<dbReference type="STRING" id="1548749.LS48_02250"/>
<keyword evidence="5 10" id="KW-0378">Hydrolase</keyword>
<evidence type="ECO:0000256" key="10">
    <source>
        <dbReference type="HAMAP-Rule" id="MF_01405"/>
    </source>
</evidence>
<dbReference type="SUPFAM" id="SSF52972">
    <property type="entry name" value="ITPase-like"/>
    <property type="match status" value="1"/>
</dbReference>
<dbReference type="GO" id="GO:0036220">
    <property type="term" value="F:ITP diphosphatase activity"/>
    <property type="evidence" value="ECO:0007669"/>
    <property type="project" value="UniProtKB-UniRule"/>
</dbReference>
<dbReference type="Proteomes" id="UP000070138">
    <property type="component" value="Unassembled WGS sequence"/>
</dbReference>
<dbReference type="EMBL" id="JRWG01000001">
    <property type="protein sequence ID" value="KXO01302.1"/>
    <property type="molecule type" value="Genomic_DNA"/>
</dbReference>
<comment type="caution">
    <text evidence="10">Lacks conserved residue(s) required for the propagation of feature annotation.</text>
</comment>